<name>A0A1V0SBN3_9VIRU</name>
<dbReference type="EMBL" id="KY684084">
    <property type="protein sequence ID" value="ARF09106.1"/>
    <property type="molecule type" value="Genomic_DNA"/>
</dbReference>
<evidence type="ECO:0000313" key="1">
    <source>
        <dbReference type="EMBL" id="ARF09106.1"/>
    </source>
</evidence>
<reference evidence="1" key="1">
    <citation type="journal article" date="2017" name="Science">
        <title>Giant viruses with an expanded complement of translation system components.</title>
        <authorList>
            <person name="Schulz F."/>
            <person name="Yutin N."/>
            <person name="Ivanova N.N."/>
            <person name="Ortega D.R."/>
            <person name="Lee T.K."/>
            <person name="Vierheilig J."/>
            <person name="Daims H."/>
            <person name="Horn M."/>
            <person name="Wagner M."/>
            <person name="Jensen G.J."/>
            <person name="Kyrpides N.C."/>
            <person name="Koonin E.V."/>
            <person name="Woyke T."/>
        </authorList>
    </citation>
    <scope>NUCLEOTIDE SEQUENCE</scope>
    <source>
        <strain evidence="1">CTV1</strain>
    </source>
</reference>
<accession>A0A1V0SBN3</accession>
<proteinExistence type="predicted"/>
<protein>
    <submittedName>
        <fullName evidence="1">Uncharacterized protein</fullName>
    </submittedName>
</protein>
<sequence>MIFLFKKIENSYILISPLKKYYYAIDIVHY</sequence>
<gene>
    <name evidence="1" type="ORF">Catovirus_2_55</name>
</gene>
<organism evidence="1">
    <name type="scientific">Catovirus CTV1</name>
    <dbReference type="NCBI Taxonomy" id="1977631"/>
    <lineage>
        <taxon>Viruses</taxon>
        <taxon>Varidnaviria</taxon>
        <taxon>Bamfordvirae</taxon>
        <taxon>Nucleocytoviricota</taxon>
        <taxon>Megaviricetes</taxon>
        <taxon>Imitervirales</taxon>
        <taxon>Mimiviridae</taxon>
        <taxon>Klosneuvirinae</taxon>
        <taxon>Catovirus</taxon>
    </lineage>
</organism>